<name>A0A4Y7Q0V7_9AGAM</name>
<evidence type="ECO:0000259" key="1">
    <source>
        <dbReference type="Pfam" id="PF20151"/>
    </source>
</evidence>
<sequence>MTAEWTSFYLEVFFINCALSSAAGETFTIAFYDYALTLPTEISLVWKAESRFNGAQALFFATRYSFLISIANQLAQRLSSNHSDTVG</sequence>
<evidence type="ECO:0000313" key="3">
    <source>
        <dbReference type="Proteomes" id="UP000294933"/>
    </source>
</evidence>
<dbReference type="Proteomes" id="UP000294933">
    <property type="component" value="Unassembled WGS sequence"/>
</dbReference>
<dbReference type="VEuPathDB" id="FungiDB:BD410DRAFT_790549"/>
<gene>
    <name evidence="2" type="ORF">BD410DRAFT_790549</name>
</gene>
<dbReference type="OrthoDB" id="2745134at2759"/>
<dbReference type="EMBL" id="ML170185">
    <property type="protein sequence ID" value="TDL20858.1"/>
    <property type="molecule type" value="Genomic_DNA"/>
</dbReference>
<protein>
    <recommendedName>
        <fullName evidence="1">DUF6533 domain-containing protein</fullName>
    </recommendedName>
</protein>
<dbReference type="AlphaFoldDB" id="A0A4Y7Q0V7"/>
<reference evidence="2 3" key="1">
    <citation type="submission" date="2018-06" db="EMBL/GenBank/DDBJ databases">
        <title>A transcriptomic atlas of mushroom development highlights an independent origin of complex multicellularity.</title>
        <authorList>
            <consortium name="DOE Joint Genome Institute"/>
            <person name="Krizsan K."/>
            <person name="Almasi E."/>
            <person name="Merenyi Z."/>
            <person name="Sahu N."/>
            <person name="Viragh M."/>
            <person name="Koszo T."/>
            <person name="Mondo S."/>
            <person name="Kiss B."/>
            <person name="Balint B."/>
            <person name="Kues U."/>
            <person name="Barry K."/>
            <person name="Hegedus J.C."/>
            <person name="Henrissat B."/>
            <person name="Johnson J."/>
            <person name="Lipzen A."/>
            <person name="Ohm R."/>
            <person name="Nagy I."/>
            <person name="Pangilinan J."/>
            <person name="Yan J."/>
            <person name="Xiong Y."/>
            <person name="Grigoriev I.V."/>
            <person name="Hibbett D.S."/>
            <person name="Nagy L.G."/>
        </authorList>
    </citation>
    <scope>NUCLEOTIDE SEQUENCE [LARGE SCALE GENOMIC DNA]</scope>
    <source>
        <strain evidence="2 3">SZMC22713</strain>
    </source>
</reference>
<feature type="non-terminal residue" evidence="2">
    <location>
        <position position="87"/>
    </location>
</feature>
<accession>A0A4Y7Q0V7</accession>
<dbReference type="Pfam" id="PF20151">
    <property type="entry name" value="DUF6533"/>
    <property type="match status" value="1"/>
</dbReference>
<evidence type="ECO:0000313" key="2">
    <source>
        <dbReference type="EMBL" id="TDL20858.1"/>
    </source>
</evidence>
<dbReference type="InterPro" id="IPR045340">
    <property type="entry name" value="DUF6533"/>
</dbReference>
<feature type="domain" description="DUF6533" evidence="1">
    <location>
        <begin position="27"/>
        <end position="68"/>
    </location>
</feature>
<organism evidence="2 3">
    <name type="scientific">Rickenella mellea</name>
    <dbReference type="NCBI Taxonomy" id="50990"/>
    <lineage>
        <taxon>Eukaryota</taxon>
        <taxon>Fungi</taxon>
        <taxon>Dikarya</taxon>
        <taxon>Basidiomycota</taxon>
        <taxon>Agaricomycotina</taxon>
        <taxon>Agaricomycetes</taxon>
        <taxon>Hymenochaetales</taxon>
        <taxon>Rickenellaceae</taxon>
        <taxon>Rickenella</taxon>
    </lineage>
</organism>
<keyword evidence="3" id="KW-1185">Reference proteome</keyword>
<proteinExistence type="predicted"/>